<feature type="compositionally biased region" description="Polar residues" evidence="6">
    <location>
        <begin position="1037"/>
        <end position="1048"/>
    </location>
</feature>
<feature type="compositionally biased region" description="Polar residues" evidence="6">
    <location>
        <begin position="607"/>
        <end position="625"/>
    </location>
</feature>
<evidence type="ECO:0000313" key="7">
    <source>
        <dbReference type="EMBL" id="CAK9327557.1"/>
    </source>
</evidence>
<name>A0ABP0Z436_9ROSI</name>
<proteinExistence type="predicted"/>
<keyword evidence="8" id="KW-1185">Reference proteome</keyword>
<dbReference type="InterPro" id="IPR011990">
    <property type="entry name" value="TPR-like_helical_dom_sf"/>
</dbReference>
<evidence type="ECO:0000256" key="3">
    <source>
        <dbReference type="ARBA" id="ARBA00022737"/>
    </source>
</evidence>
<dbReference type="InterPro" id="IPR059164">
    <property type="entry name" value="HAT_PRP39_C"/>
</dbReference>
<feature type="compositionally biased region" description="Polar residues" evidence="6">
    <location>
        <begin position="754"/>
        <end position="768"/>
    </location>
</feature>
<dbReference type="PANTHER" id="PTHR17204">
    <property type="entry name" value="PRE-MRNA PROCESSING PROTEIN PRP39-RELATED"/>
    <property type="match status" value="1"/>
</dbReference>
<dbReference type="Pfam" id="PF23240">
    <property type="entry name" value="HAT_PRP39_N"/>
    <property type="match status" value="1"/>
</dbReference>
<feature type="region of interest" description="Disordered" evidence="6">
    <location>
        <begin position="1004"/>
        <end position="1057"/>
    </location>
</feature>
<sequence length="1057" mass="121717">MANDLQLLNNSGTKAQPIESDSAVGLDESKLRGGVPKCRLDFNEWTSLISEIERKYPDVIEKISLVYDSFLSEFPLCHGYWRKYAAHKTRLCSVDRVVDVFEQAVQSATYSVGIWVDYCSFSVSAFEDPSDVSRLFKRAISFVGKDYLSYSLWDKYIEFELSQQQWDSLALIYIQTLRFPTKKLSYYHDSFRKLTASLKENIQSDTGCNTSMPMEFEAFPDGEVPIYCTDTELSSVIKDLLDLSTGTNRYSALQKYVHAGEKLYDEACQLEEKVIHFERKIRRTYFHVKQLDADELKNWHSYLDFVEMYGDFDWAVKLYERCLIPCASYPEFWMRYVEFVETKGGRELAVFALERATKTFLKRVPVIHLFNSRFKEQIRDLSGARAAFLQLDADLDSKFVENIILKANMEKRMGKSTEALNVYREALEMALMKRKLDVLPALYVHFSRLKHMITGSADAAMEVLIDGIRNVPLCKLLLEELINFVMVHGVPKLINLVDPIVANAISLKADVSQGWSDQDRVDISTLYLKAVDLCGTIHDVMKVWNRHIKLFPQSVRAMPCEDPIPGTEAIRMTKEGKQTTDSTVTNRPIRDGNVDPSNQLPLEENKQSPLENHSFQNNQSSNGKEPTSCLLGKHNIVMKESIIDRINLGDSEIGAEEREQQNSPKVLEHGDDGNQIELAQMPVDNSKEDDYGNALGQTLTNLSIGSFSLYPKNNDKIELLSKASHEGEAPLENSISSESVCNTDEGAVMHNPLSVGSPSSIQISNEVASPSSSPSHDKPIHTQVHSQFHTYATGNRKWHHKRYAGNLHHDHQHHVQGHSRRRPHRTWQDSPRDYQGMRSSQTPGSQDYTSESVATRNPQVERSSQDHNHIQSAQQNFPTTSQSQLPSQGFTQEKSQYTTPNDEQYGHMQSGQVPHTYEQMWQYYYYQQQQQQYLLQQQQLQQSQNFQQHYHQQQLQMQQHYFQSQQQYPYQHVELQQQYHIQQQLLQTQQQLQQTQQKQQLLGLQPQEVSQTDQQSFQQHEHQPEELEEDEQKQHTKQVSSLSIQMQTGEDDHYGLF</sequence>
<dbReference type="EMBL" id="OZ021742">
    <property type="protein sequence ID" value="CAK9327557.1"/>
    <property type="molecule type" value="Genomic_DNA"/>
</dbReference>
<feature type="compositionally biased region" description="Polar residues" evidence="6">
    <location>
        <begin position="1008"/>
        <end position="1017"/>
    </location>
</feature>
<evidence type="ECO:0000256" key="5">
    <source>
        <dbReference type="ARBA" id="ARBA00023242"/>
    </source>
</evidence>
<accession>A0ABP0Z436</accession>
<evidence type="ECO:0000256" key="6">
    <source>
        <dbReference type="SAM" id="MobiDB-lite"/>
    </source>
</evidence>
<feature type="compositionally biased region" description="Polar residues" evidence="6">
    <location>
        <begin position="870"/>
        <end position="909"/>
    </location>
</feature>
<evidence type="ECO:0008006" key="9">
    <source>
        <dbReference type="Google" id="ProtNLM"/>
    </source>
</evidence>
<evidence type="ECO:0000256" key="4">
    <source>
        <dbReference type="ARBA" id="ARBA00023187"/>
    </source>
</evidence>
<dbReference type="SUPFAM" id="SSF48452">
    <property type="entry name" value="TPR-like"/>
    <property type="match status" value="1"/>
</dbReference>
<feature type="region of interest" description="Disordered" evidence="6">
    <location>
        <begin position="562"/>
        <end position="627"/>
    </location>
</feature>
<feature type="region of interest" description="Disordered" evidence="6">
    <location>
        <begin position="753"/>
        <end position="780"/>
    </location>
</feature>
<feature type="compositionally biased region" description="Basic residues" evidence="6">
    <location>
        <begin position="810"/>
        <end position="825"/>
    </location>
</feature>
<reference evidence="7 8" key="1">
    <citation type="submission" date="2024-03" db="EMBL/GenBank/DDBJ databases">
        <authorList>
            <person name="Gkanogiannis A."/>
            <person name="Becerra Lopez-Lavalle L."/>
        </authorList>
    </citation>
    <scope>NUCLEOTIDE SEQUENCE [LARGE SCALE GENOMIC DNA]</scope>
</reference>
<feature type="compositionally biased region" description="Polar residues" evidence="6">
    <location>
        <begin position="837"/>
        <end position="862"/>
    </location>
</feature>
<dbReference type="Pfam" id="PF23241">
    <property type="entry name" value="HAT_PRP39_C"/>
    <property type="match status" value="1"/>
</dbReference>
<evidence type="ECO:0000313" key="8">
    <source>
        <dbReference type="Proteomes" id="UP001642487"/>
    </source>
</evidence>
<gene>
    <name evidence="7" type="ORF">CITCOLO1_LOCUS19940</name>
</gene>
<keyword evidence="3" id="KW-0677">Repeat</keyword>
<evidence type="ECO:0000256" key="1">
    <source>
        <dbReference type="ARBA" id="ARBA00004123"/>
    </source>
</evidence>
<keyword evidence="2" id="KW-0507">mRNA processing</keyword>
<dbReference type="InterPro" id="IPR003107">
    <property type="entry name" value="HAT"/>
</dbReference>
<comment type="subcellular location">
    <subcellularLocation>
        <location evidence="1">Nucleus</location>
    </subcellularLocation>
</comment>
<keyword evidence="5" id="KW-0539">Nucleus</keyword>
<dbReference type="SMART" id="SM00386">
    <property type="entry name" value="HAT"/>
    <property type="match status" value="4"/>
</dbReference>
<dbReference type="Gene3D" id="1.25.40.10">
    <property type="entry name" value="Tetratricopeptide repeat domain"/>
    <property type="match status" value="2"/>
</dbReference>
<evidence type="ECO:0000256" key="2">
    <source>
        <dbReference type="ARBA" id="ARBA00022664"/>
    </source>
</evidence>
<dbReference type="PANTHER" id="PTHR17204:SF26">
    <property type="entry name" value="PRE-MRNA-PROCESSING FACTOR 39-2"/>
    <property type="match status" value="1"/>
</dbReference>
<keyword evidence="4" id="KW-0508">mRNA splicing</keyword>
<feature type="region of interest" description="Disordered" evidence="6">
    <location>
        <begin position="810"/>
        <end position="909"/>
    </location>
</feature>
<dbReference type="Proteomes" id="UP001642487">
    <property type="component" value="Chromosome 8"/>
</dbReference>
<protein>
    <recommendedName>
        <fullName evidence="9">Pre-mRNA-processing factor 39</fullName>
    </recommendedName>
</protein>
<organism evidence="7 8">
    <name type="scientific">Citrullus colocynthis</name>
    <name type="common">colocynth</name>
    <dbReference type="NCBI Taxonomy" id="252529"/>
    <lineage>
        <taxon>Eukaryota</taxon>
        <taxon>Viridiplantae</taxon>
        <taxon>Streptophyta</taxon>
        <taxon>Embryophyta</taxon>
        <taxon>Tracheophyta</taxon>
        <taxon>Spermatophyta</taxon>
        <taxon>Magnoliopsida</taxon>
        <taxon>eudicotyledons</taxon>
        <taxon>Gunneridae</taxon>
        <taxon>Pentapetalae</taxon>
        <taxon>rosids</taxon>
        <taxon>fabids</taxon>
        <taxon>Cucurbitales</taxon>
        <taxon>Cucurbitaceae</taxon>
        <taxon>Benincaseae</taxon>
        <taxon>Citrullus</taxon>
    </lineage>
</organism>